<dbReference type="AlphaFoldDB" id="A0AAV6W2C2"/>
<sequence length="73" mass="8209">MTRSSMDVRHLNKRLSKRLKASKAAVNRAALSKQFFQSLLTKSLLKGRGLAIKTNSLPLPLPWLALLVHFLLL</sequence>
<proteinExistence type="predicted"/>
<reference evidence="1 2" key="1">
    <citation type="journal article" date="2022" name="Nat. Ecol. Evol.">
        <title>A masculinizing supergene underlies an exaggerated male reproductive morph in a spider.</title>
        <authorList>
            <person name="Hendrickx F."/>
            <person name="De Corte Z."/>
            <person name="Sonet G."/>
            <person name="Van Belleghem S.M."/>
            <person name="Kostlbacher S."/>
            <person name="Vangestel C."/>
        </authorList>
    </citation>
    <scope>NUCLEOTIDE SEQUENCE [LARGE SCALE GENOMIC DNA]</scope>
    <source>
        <strain evidence="1">W744_W776</strain>
    </source>
</reference>
<keyword evidence="2" id="KW-1185">Reference proteome</keyword>
<name>A0AAV6W2C2_9ARAC</name>
<protein>
    <submittedName>
        <fullName evidence="1">Uncharacterized protein</fullName>
    </submittedName>
</protein>
<evidence type="ECO:0000313" key="2">
    <source>
        <dbReference type="Proteomes" id="UP000827092"/>
    </source>
</evidence>
<dbReference type="EMBL" id="JAFNEN010000001">
    <property type="protein sequence ID" value="KAG8201998.1"/>
    <property type="molecule type" value="Genomic_DNA"/>
</dbReference>
<accession>A0AAV6W2C2</accession>
<comment type="caution">
    <text evidence="1">The sequence shown here is derived from an EMBL/GenBank/DDBJ whole genome shotgun (WGS) entry which is preliminary data.</text>
</comment>
<dbReference type="Proteomes" id="UP000827092">
    <property type="component" value="Unassembled WGS sequence"/>
</dbReference>
<gene>
    <name evidence="1" type="ORF">JTE90_010370</name>
</gene>
<evidence type="ECO:0000313" key="1">
    <source>
        <dbReference type="EMBL" id="KAG8201998.1"/>
    </source>
</evidence>
<organism evidence="1 2">
    <name type="scientific">Oedothorax gibbosus</name>
    <dbReference type="NCBI Taxonomy" id="931172"/>
    <lineage>
        <taxon>Eukaryota</taxon>
        <taxon>Metazoa</taxon>
        <taxon>Ecdysozoa</taxon>
        <taxon>Arthropoda</taxon>
        <taxon>Chelicerata</taxon>
        <taxon>Arachnida</taxon>
        <taxon>Araneae</taxon>
        <taxon>Araneomorphae</taxon>
        <taxon>Entelegynae</taxon>
        <taxon>Araneoidea</taxon>
        <taxon>Linyphiidae</taxon>
        <taxon>Erigoninae</taxon>
        <taxon>Oedothorax</taxon>
    </lineage>
</organism>